<keyword evidence="5" id="KW-0963">Cytoplasm</keyword>
<protein>
    <recommendedName>
        <fullName evidence="4">Protein-L-isoaspartate O-methyltransferase</fullName>
        <ecNumber evidence="3">2.1.1.77</ecNumber>
    </recommendedName>
    <alternativeName>
        <fullName evidence="11">L-isoaspartyl protein carboxyl methyltransferase</fullName>
    </alternativeName>
    <alternativeName>
        <fullName evidence="9">Protein L-isoaspartyl methyltransferase</fullName>
    </alternativeName>
    <alternativeName>
        <fullName evidence="10">Protein-beta-aspartate methyltransferase</fullName>
    </alternativeName>
</protein>
<dbReference type="OrthoDB" id="9810066at2"/>
<accession>E4TY26</accession>
<dbReference type="Proteomes" id="UP000008721">
    <property type="component" value="Chromosome"/>
</dbReference>
<dbReference type="Gene3D" id="3.40.50.150">
    <property type="entry name" value="Vaccinia Virus protein VP39"/>
    <property type="match status" value="1"/>
</dbReference>
<dbReference type="GO" id="GO:0004719">
    <property type="term" value="F:protein-L-isoaspartate (D-aspartate) O-methyltransferase activity"/>
    <property type="evidence" value="ECO:0007669"/>
    <property type="project" value="UniProtKB-EC"/>
</dbReference>
<dbReference type="EMBL" id="CP002355">
    <property type="protein sequence ID" value="ADR33946.1"/>
    <property type="molecule type" value="Genomic_DNA"/>
</dbReference>
<comment type="subcellular location">
    <subcellularLocation>
        <location evidence="1">Cytoplasm</location>
    </subcellularLocation>
</comment>
<evidence type="ECO:0000256" key="9">
    <source>
        <dbReference type="ARBA" id="ARBA00030757"/>
    </source>
</evidence>
<dbReference type="KEGG" id="sku:Sulku_1283"/>
<keyword evidence="13" id="KW-1185">Reference proteome</keyword>
<dbReference type="PANTHER" id="PTHR11579:SF0">
    <property type="entry name" value="PROTEIN-L-ISOASPARTATE(D-ASPARTATE) O-METHYLTRANSFERASE"/>
    <property type="match status" value="1"/>
</dbReference>
<keyword evidence="6 12" id="KW-0489">Methyltransferase</keyword>
<evidence type="ECO:0000256" key="1">
    <source>
        <dbReference type="ARBA" id="ARBA00004496"/>
    </source>
</evidence>
<evidence type="ECO:0000256" key="10">
    <source>
        <dbReference type="ARBA" id="ARBA00031323"/>
    </source>
</evidence>
<evidence type="ECO:0000256" key="8">
    <source>
        <dbReference type="ARBA" id="ARBA00022691"/>
    </source>
</evidence>
<evidence type="ECO:0000256" key="11">
    <source>
        <dbReference type="ARBA" id="ARBA00031350"/>
    </source>
</evidence>
<name>E4TY26_SULKY</name>
<dbReference type="CDD" id="cd02440">
    <property type="entry name" value="AdoMet_MTases"/>
    <property type="match status" value="1"/>
</dbReference>
<dbReference type="PANTHER" id="PTHR11579">
    <property type="entry name" value="PROTEIN-L-ISOASPARTATE O-METHYLTRANSFERASE"/>
    <property type="match status" value="1"/>
</dbReference>
<dbReference type="Pfam" id="PF01135">
    <property type="entry name" value="PCMT"/>
    <property type="match status" value="1"/>
</dbReference>
<dbReference type="InterPro" id="IPR029063">
    <property type="entry name" value="SAM-dependent_MTases_sf"/>
</dbReference>
<organism evidence="12 13">
    <name type="scientific">Sulfuricurvum kujiense (strain ATCC BAA-921 / DSM 16994 / JCM 11577 / YK-1)</name>
    <dbReference type="NCBI Taxonomy" id="709032"/>
    <lineage>
        <taxon>Bacteria</taxon>
        <taxon>Pseudomonadati</taxon>
        <taxon>Campylobacterota</taxon>
        <taxon>Epsilonproteobacteria</taxon>
        <taxon>Campylobacterales</taxon>
        <taxon>Sulfurimonadaceae</taxon>
        <taxon>Sulfuricurvum</taxon>
    </lineage>
</organism>
<comment type="similarity">
    <text evidence="2">Belongs to the methyltransferase superfamily. L-isoaspartyl/D-aspartyl protein methyltransferase family.</text>
</comment>
<gene>
    <name evidence="12" type="ordered locus">Sulku_1283</name>
</gene>
<dbReference type="GO" id="GO:0005737">
    <property type="term" value="C:cytoplasm"/>
    <property type="evidence" value="ECO:0007669"/>
    <property type="project" value="UniProtKB-SubCell"/>
</dbReference>
<dbReference type="STRING" id="709032.Sulku_1283"/>
<dbReference type="RefSeq" id="WP_013460143.1">
    <property type="nucleotide sequence ID" value="NC_014762.1"/>
</dbReference>
<evidence type="ECO:0000256" key="7">
    <source>
        <dbReference type="ARBA" id="ARBA00022679"/>
    </source>
</evidence>
<evidence type="ECO:0000256" key="3">
    <source>
        <dbReference type="ARBA" id="ARBA00011890"/>
    </source>
</evidence>
<dbReference type="eggNOG" id="COG2518">
    <property type="taxonomic scope" value="Bacteria"/>
</dbReference>
<keyword evidence="8" id="KW-0949">S-adenosyl-L-methionine</keyword>
<proteinExistence type="inferred from homology"/>
<reference evidence="12 13" key="1">
    <citation type="journal article" date="2012" name="Stand. Genomic Sci.">
        <title>Complete genome sequence of the sulfur compounds oxidizing chemolithoautotroph Sulfuricurvum kujiense type strain (YK-1(T)).</title>
        <authorList>
            <person name="Han C."/>
            <person name="Kotsyurbenko O."/>
            <person name="Chertkov O."/>
            <person name="Held B."/>
            <person name="Lapidus A."/>
            <person name="Nolan M."/>
            <person name="Lucas S."/>
            <person name="Hammon N."/>
            <person name="Deshpande S."/>
            <person name="Cheng J.F."/>
            <person name="Tapia R."/>
            <person name="Goodwin L.A."/>
            <person name="Pitluck S."/>
            <person name="Liolios K."/>
            <person name="Pagani I."/>
            <person name="Ivanova N."/>
            <person name="Mavromatis K."/>
            <person name="Mikhailova N."/>
            <person name="Pati A."/>
            <person name="Chen A."/>
            <person name="Palaniappan K."/>
            <person name="Land M."/>
            <person name="Hauser L."/>
            <person name="Chang Y.J."/>
            <person name="Jeffries C.D."/>
            <person name="Brambilla E.M."/>
            <person name="Rohde M."/>
            <person name="Spring S."/>
            <person name="Sikorski J."/>
            <person name="Goker M."/>
            <person name="Woyke T."/>
            <person name="Bristow J."/>
            <person name="Eisen J.A."/>
            <person name="Markowitz V."/>
            <person name="Hugenholtz P."/>
            <person name="Kyrpides N.C."/>
            <person name="Klenk H.P."/>
            <person name="Detter J.C."/>
        </authorList>
    </citation>
    <scope>NUCLEOTIDE SEQUENCE [LARGE SCALE GENOMIC DNA]</scope>
    <source>
        <strain evidence="13">ATCC BAA-921 / DSM 16994 / JCM 11577 / YK-1</strain>
    </source>
</reference>
<evidence type="ECO:0000313" key="13">
    <source>
        <dbReference type="Proteomes" id="UP000008721"/>
    </source>
</evidence>
<evidence type="ECO:0000256" key="5">
    <source>
        <dbReference type="ARBA" id="ARBA00022490"/>
    </source>
</evidence>
<evidence type="ECO:0000256" key="4">
    <source>
        <dbReference type="ARBA" id="ARBA00013346"/>
    </source>
</evidence>
<dbReference type="InterPro" id="IPR000682">
    <property type="entry name" value="PCMT"/>
</dbReference>
<dbReference type="SUPFAM" id="SSF53335">
    <property type="entry name" value="S-adenosyl-L-methionine-dependent methyltransferases"/>
    <property type="match status" value="1"/>
</dbReference>
<dbReference type="GO" id="GO:0032259">
    <property type="term" value="P:methylation"/>
    <property type="evidence" value="ECO:0007669"/>
    <property type="project" value="UniProtKB-KW"/>
</dbReference>
<sequence>MQSNEQLVNYLISSGVLRSPLLINAFEKCDRILFVPDEFYPYAYEDRPLPIGRAQTISQPYTVAIMLELLQPNVGNKILDIGSGSGWTTALLTTAVGASGFVEGIEIVPSLVEYGKQSLQKMGIDNASITQGTSSVLGKPGEVYDRILVSASAPKIPDTLFEQLKTEGRLVVPVQNSIWCLTKKEDGTVDGYELPGFQFVPLIV</sequence>
<evidence type="ECO:0000256" key="2">
    <source>
        <dbReference type="ARBA" id="ARBA00005369"/>
    </source>
</evidence>
<evidence type="ECO:0000313" key="12">
    <source>
        <dbReference type="EMBL" id="ADR33946.1"/>
    </source>
</evidence>
<dbReference type="HOGENOM" id="CLU_055432_2_0_7"/>
<evidence type="ECO:0000256" key="6">
    <source>
        <dbReference type="ARBA" id="ARBA00022603"/>
    </source>
</evidence>
<dbReference type="AlphaFoldDB" id="E4TY26"/>
<dbReference type="EC" id="2.1.1.77" evidence="3"/>
<keyword evidence="7 12" id="KW-0808">Transferase</keyword>